<evidence type="ECO:0000313" key="1">
    <source>
        <dbReference type="EMBL" id="ERF56607.1"/>
    </source>
</evidence>
<accession>U1EY27</accession>
<protein>
    <submittedName>
        <fullName evidence="1">Uncharacterized protein</fullName>
    </submittedName>
</protein>
<comment type="caution">
    <text evidence="1">The sequence shown here is derived from an EMBL/GenBank/DDBJ whole genome shotgun (WGS) entry which is preliminary data.</text>
</comment>
<dbReference type="AlphaFoldDB" id="U1EY27"/>
<organism evidence="1 2">
    <name type="scientific">Cutibacterium granulosum DSM 20700</name>
    <dbReference type="NCBI Taxonomy" id="1160719"/>
    <lineage>
        <taxon>Bacteria</taxon>
        <taxon>Bacillati</taxon>
        <taxon>Actinomycetota</taxon>
        <taxon>Actinomycetes</taxon>
        <taxon>Propionibacteriales</taxon>
        <taxon>Propionibacteriaceae</taxon>
        <taxon>Cutibacterium</taxon>
    </lineage>
</organism>
<name>U1EY27_9ACTN</name>
<reference evidence="1 2" key="1">
    <citation type="journal article" date="2013" name="BMC Genomics">
        <title>Comparative genomics reveals distinct host-interacting traits of three major human-associated propionibacteria.</title>
        <authorList>
            <person name="Mak T.N."/>
            <person name="Schmid M."/>
            <person name="Brzuszkiewicz E."/>
            <person name="Zeng G."/>
            <person name="Meyer R."/>
            <person name="Sfanos K.S."/>
            <person name="Brinkmann V."/>
            <person name="Meyer T.F."/>
            <person name="Bruggemann H."/>
        </authorList>
    </citation>
    <scope>NUCLEOTIDE SEQUENCE [LARGE SCALE GENOMIC DNA]</scope>
    <source>
        <strain evidence="1 2">DSM 20700</strain>
    </source>
</reference>
<gene>
    <name evidence="1" type="ORF">H641_05615</name>
</gene>
<dbReference type="EMBL" id="AOSS01000201">
    <property type="protein sequence ID" value="ERF56607.1"/>
    <property type="molecule type" value="Genomic_DNA"/>
</dbReference>
<proteinExistence type="predicted"/>
<keyword evidence="2" id="KW-1185">Reference proteome</keyword>
<sequence>MSTKNLTRDEARHRSENIAVHRYHVTLDIRQA</sequence>
<dbReference type="Proteomes" id="UP000016307">
    <property type="component" value="Unassembled WGS sequence"/>
</dbReference>
<evidence type="ECO:0000313" key="2">
    <source>
        <dbReference type="Proteomes" id="UP000016307"/>
    </source>
</evidence>
<feature type="non-terminal residue" evidence="1">
    <location>
        <position position="32"/>
    </location>
</feature>